<sequence>MEMREVFQTANCIRLVFQCMDRRSHSCSALPQSECSNSITRVPYSSAIIHYPQFNKPLVPESQTSQKVSPFTVELDGMKLDAAYNSSPQKIKELCTILQQIIIHGCIDCWLKQIHTESLDHKPDHYWAFQNHLGKVRTWFQPKSSPYRPICYDCFIPLAEVGHRASRVAYTRPE</sequence>
<evidence type="ECO:0000313" key="1">
    <source>
        <dbReference type="EMBL" id="KAJ3837643.1"/>
    </source>
</evidence>
<gene>
    <name evidence="1" type="ORF">F5878DRAFT_204995</name>
</gene>
<protein>
    <submittedName>
        <fullName evidence="1">Uncharacterized protein</fullName>
    </submittedName>
</protein>
<organism evidence="1 2">
    <name type="scientific">Lentinula raphanica</name>
    <dbReference type="NCBI Taxonomy" id="153919"/>
    <lineage>
        <taxon>Eukaryota</taxon>
        <taxon>Fungi</taxon>
        <taxon>Dikarya</taxon>
        <taxon>Basidiomycota</taxon>
        <taxon>Agaricomycotina</taxon>
        <taxon>Agaricomycetes</taxon>
        <taxon>Agaricomycetidae</taxon>
        <taxon>Agaricales</taxon>
        <taxon>Marasmiineae</taxon>
        <taxon>Omphalotaceae</taxon>
        <taxon>Lentinula</taxon>
    </lineage>
</organism>
<dbReference type="AlphaFoldDB" id="A0AA38P7S0"/>
<proteinExistence type="predicted"/>
<name>A0AA38P7S0_9AGAR</name>
<dbReference type="Proteomes" id="UP001163846">
    <property type="component" value="Unassembled WGS sequence"/>
</dbReference>
<comment type="caution">
    <text evidence="1">The sequence shown here is derived from an EMBL/GenBank/DDBJ whole genome shotgun (WGS) entry which is preliminary data.</text>
</comment>
<dbReference type="EMBL" id="MU806232">
    <property type="protein sequence ID" value="KAJ3837643.1"/>
    <property type="molecule type" value="Genomic_DNA"/>
</dbReference>
<keyword evidence="2" id="KW-1185">Reference proteome</keyword>
<evidence type="ECO:0000313" key="2">
    <source>
        <dbReference type="Proteomes" id="UP001163846"/>
    </source>
</evidence>
<accession>A0AA38P7S0</accession>
<reference evidence="1" key="1">
    <citation type="submission" date="2022-08" db="EMBL/GenBank/DDBJ databases">
        <authorList>
            <consortium name="DOE Joint Genome Institute"/>
            <person name="Min B."/>
            <person name="Riley R."/>
            <person name="Sierra-Patev S."/>
            <person name="Naranjo-Ortiz M."/>
            <person name="Looney B."/>
            <person name="Konkel Z."/>
            <person name="Slot J.C."/>
            <person name="Sakamoto Y."/>
            <person name="Steenwyk J.L."/>
            <person name="Rokas A."/>
            <person name="Carro J."/>
            <person name="Camarero S."/>
            <person name="Ferreira P."/>
            <person name="Molpeceres G."/>
            <person name="Ruiz-Duenas F.J."/>
            <person name="Serrano A."/>
            <person name="Henrissat B."/>
            <person name="Drula E."/>
            <person name="Hughes K.W."/>
            <person name="Mata J.L."/>
            <person name="Ishikawa N.K."/>
            <person name="Vargas-Isla R."/>
            <person name="Ushijima S."/>
            <person name="Smith C.A."/>
            <person name="Ahrendt S."/>
            <person name="Andreopoulos W."/>
            <person name="He G."/>
            <person name="Labutti K."/>
            <person name="Lipzen A."/>
            <person name="Ng V."/>
            <person name="Sandor L."/>
            <person name="Barry K."/>
            <person name="Martinez A.T."/>
            <person name="Xiao Y."/>
            <person name="Gibbons J.G."/>
            <person name="Terashima K."/>
            <person name="Hibbett D.S."/>
            <person name="Grigoriev I.V."/>
        </authorList>
    </citation>
    <scope>NUCLEOTIDE SEQUENCE</scope>
    <source>
        <strain evidence="1">TFB9207</strain>
    </source>
</reference>